<evidence type="ECO:0000313" key="1">
    <source>
        <dbReference type="EMBL" id="TSB46154.1"/>
    </source>
</evidence>
<evidence type="ECO:0000313" key="2">
    <source>
        <dbReference type="Proteomes" id="UP000318521"/>
    </source>
</evidence>
<dbReference type="AlphaFoldDB" id="A0A553ZXJ0"/>
<dbReference type="OrthoDB" id="2851848at2"/>
<gene>
    <name evidence="1" type="ORF">FN960_12380</name>
</gene>
<organism evidence="1 2">
    <name type="scientific">Alkalicoccobacillus porphyridii</name>
    <dbReference type="NCBI Taxonomy" id="2597270"/>
    <lineage>
        <taxon>Bacteria</taxon>
        <taxon>Bacillati</taxon>
        <taxon>Bacillota</taxon>
        <taxon>Bacilli</taxon>
        <taxon>Bacillales</taxon>
        <taxon>Bacillaceae</taxon>
        <taxon>Alkalicoccobacillus</taxon>
    </lineage>
</organism>
<sequence length="419" mass="49581">MEMPDHNKEKEFIAVLTPAIHSTYKKLAASRYFTASHLELISSEAKNIIHTQVKEMPLLGYYIYINGVFSLCHNENALEQTHRRFEHFFGSLGDKLIEHIAADRDAVSVTSFLKRTTNQIKKTEGTLFSPWPKLVQQLVPHLSGSQIEKIDEQLRTHSFHFKSADAILIKSYVTLLAGREKEALEQLTQRYHKWSEQQVTPHFRCLEKRTRWKTILVWLKQLFPDQRNGRYGSLQSFADKSKSQLNESGDLLPDVWDRWLLAPSFQRYTALTAHESQEKKEQIIKYVLPRLKKQLHQSQTVQVYVKLLKESKSFETAAEYFLLYERNPLRLQEEKEQLLEDMMVKAPKLVIPIFHQFVVRLAEKKSRAHYERAAYYVNQLRLLYSNEHEMERFQEYMRLMKSEYKTYRAFIKELNVIHA</sequence>
<keyword evidence="2" id="KW-1185">Reference proteome</keyword>
<dbReference type="RefSeq" id="WP_143849048.1">
    <property type="nucleotide sequence ID" value="NZ_VLXZ01000007.1"/>
</dbReference>
<name>A0A553ZXJ0_9BACI</name>
<reference evidence="1 2" key="1">
    <citation type="submission" date="2019-07" db="EMBL/GenBank/DDBJ databases">
        <authorList>
            <person name="Park Y.J."/>
            <person name="Jeong S.E."/>
            <person name="Jung H.S."/>
        </authorList>
    </citation>
    <scope>NUCLEOTIDE SEQUENCE [LARGE SCALE GENOMIC DNA]</scope>
    <source>
        <strain evidence="2">P16(2019)</strain>
    </source>
</reference>
<comment type="caution">
    <text evidence="1">The sequence shown here is derived from an EMBL/GenBank/DDBJ whole genome shotgun (WGS) entry which is preliminary data.</text>
</comment>
<protein>
    <submittedName>
        <fullName evidence="1">Uncharacterized protein</fullName>
    </submittedName>
</protein>
<dbReference type="EMBL" id="VLXZ01000007">
    <property type="protein sequence ID" value="TSB46154.1"/>
    <property type="molecule type" value="Genomic_DNA"/>
</dbReference>
<proteinExistence type="predicted"/>
<dbReference type="Proteomes" id="UP000318521">
    <property type="component" value="Unassembled WGS sequence"/>
</dbReference>
<accession>A0A553ZXJ0</accession>